<keyword evidence="3" id="KW-1185">Reference proteome</keyword>
<proteinExistence type="predicted"/>
<dbReference type="AlphaFoldDB" id="A0A164JLV1"/>
<gene>
    <name evidence="2" type="ORF">APZ42_000482</name>
</gene>
<evidence type="ECO:0000256" key="1">
    <source>
        <dbReference type="SAM" id="MobiDB-lite"/>
    </source>
</evidence>
<comment type="caution">
    <text evidence="2">The sequence shown here is derived from an EMBL/GenBank/DDBJ whole genome shotgun (WGS) entry which is preliminary data.</text>
</comment>
<evidence type="ECO:0000313" key="2">
    <source>
        <dbReference type="EMBL" id="KZS02469.1"/>
    </source>
</evidence>
<dbReference type="Proteomes" id="UP000076858">
    <property type="component" value="Unassembled WGS sequence"/>
</dbReference>
<name>A0A164JLV1_9CRUS</name>
<organism evidence="2 3">
    <name type="scientific">Daphnia magna</name>
    <dbReference type="NCBI Taxonomy" id="35525"/>
    <lineage>
        <taxon>Eukaryota</taxon>
        <taxon>Metazoa</taxon>
        <taxon>Ecdysozoa</taxon>
        <taxon>Arthropoda</taxon>
        <taxon>Crustacea</taxon>
        <taxon>Branchiopoda</taxon>
        <taxon>Diplostraca</taxon>
        <taxon>Cladocera</taxon>
        <taxon>Anomopoda</taxon>
        <taxon>Daphniidae</taxon>
        <taxon>Daphnia</taxon>
    </lineage>
</organism>
<feature type="non-terminal residue" evidence="2">
    <location>
        <position position="119"/>
    </location>
</feature>
<dbReference type="EMBL" id="LRGB01004310">
    <property type="protein sequence ID" value="KZS02469.1"/>
    <property type="molecule type" value="Genomic_DNA"/>
</dbReference>
<feature type="compositionally biased region" description="Basic and acidic residues" evidence="1">
    <location>
        <begin position="100"/>
        <end position="119"/>
    </location>
</feature>
<sequence length="119" mass="14001">MSSNKESLRRCRRRKTVIGPRQELRRIKERVDFFLLQASQQANQQDNQQDNQQYRQLQTSDMDNVLSSVVNSRTLDMMVPLVNTTHAQSDGNDQQQTEIHSLHYEQTDDQEAHSENQQE</sequence>
<feature type="compositionally biased region" description="Polar residues" evidence="1">
    <location>
        <begin position="83"/>
        <end position="99"/>
    </location>
</feature>
<accession>A0A164JLV1</accession>
<feature type="region of interest" description="Disordered" evidence="1">
    <location>
        <begin position="83"/>
        <end position="119"/>
    </location>
</feature>
<evidence type="ECO:0000313" key="3">
    <source>
        <dbReference type="Proteomes" id="UP000076858"/>
    </source>
</evidence>
<reference evidence="2 3" key="1">
    <citation type="submission" date="2016-03" db="EMBL/GenBank/DDBJ databases">
        <title>EvidentialGene: Evidence-directed Construction of Genes on Genomes.</title>
        <authorList>
            <person name="Gilbert D.G."/>
            <person name="Choi J.-H."/>
            <person name="Mockaitis K."/>
            <person name="Colbourne J."/>
            <person name="Pfrender M."/>
        </authorList>
    </citation>
    <scope>NUCLEOTIDE SEQUENCE [LARGE SCALE GENOMIC DNA]</scope>
    <source>
        <strain evidence="2 3">Xinb3</strain>
        <tissue evidence="2">Complete organism</tissue>
    </source>
</reference>
<protein>
    <submittedName>
        <fullName evidence="2">Uncharacterized protein</fullName>
    </submittedName>
</protein>